<gene>
    <name evidence="2" type="ORF">GSONMT00040419001</name>
</gene>
<protein>
    <submittedName>
        <fullName evidence="2">Uncharacterized protein</fullName>
    </submittedName>
</protein>
<organism evidence="2 3">
    <name type="scientific">Oncorhynchus mykiss</name>
    <name type="common">Rainbow trout</name>
    <name type="synonym">Salmo gairdneri</name>
    <dbReference type="NCBI Taxonomy" id="8022"/>
    <lineage>
        <taxon>Eukaryota</taxon>
        <taxon>Metazoa</taxon>
        <taxon>Chordata</taxon>
        <taxon>Craniata</taxon>
        <taxon>Vertebrata</taxon>
        <taxon>Euteleostomi</taxon>
        <taxon>Actinopterygii</taxon>
        <taxon>Neopterygii</taxon>
        <taxon>Teleostei</taxon>
        <taxon>Protacanthopterygii</taxon>
        <taxon>Salmoniformes</taxon>
        <taxon>Salmonidae</taxon>
        <taxon>Salmoninae</taxon>
        <taxon>Oncorhynchus</taxon>
    </lineage>
</organism>
<reference evidence="2" key="1">
    <citation type="journal article" date="2014" name="Nat. Commun.">
        <title>The rainbow trout genome provides novel insights into evolution after whole-genome duplication in vertebrates.</title>
        <authorList>
            <person name="Berthelot C."/>
            <person name="Brunet F."/>
            <person name="Chalopin D."/>
            <person name="Juanchich A."/>
            <person name="Bernard M."/>
            <person name="Noel B."/>
            <person name="Bento P."/>
            <person name="Da Silva C."/>
            <person name="Labadie K."/>
            <person name="Alberti A."/>
            <person name="Aury J.M."/>
            <person name="Louis A."/>
            <person name="Dehais P."/>
            <person name="Bardou P."/>
            <person name="Montfort J."/>
            <person name="Klopp C."/>
            <person name="Cabau C."/>
            <person name="Gaspin C."/>
            <person name="Thorgaard G.H."/>
            <person name="Boussaha M."/>
            <person name="Quillet E."/>
            <person name="Guyomard R."/>
            <person name="Galiana D."/>
            <person name="Bobe J."/>
            <person name="Volff J.N."/>
            <person name="Genet C."/>
            <person name="Wincker P."/>
            <person name="Jaillon O."/>
            <person name="Roest Crollius H."/>
            <person name="Guiguen Y."/>
        </authorList>
    </citation>
    <scope>NUCLEOTIDE SEQUENCE [LARGE SCALE GENOMIC DNA]</scope>
</reference>
<dbReference type="Proteomes" id="UP000193380">
    <property type="component" value="Unassembled WGS sequence"/>
</dbReference>
<evidence type="ECO:0000313" key="3">
    <source>
        <dbReference type="Proteomes" id="UP000193380"/>
    </source>
</evidence>
<feature type="compositionally biased region" description="Low complexity" evidence="1">
    <location>
        <begin position="45"/>
        <end position="58"/>
    </location>
</feature>
<proteinExistence type="predicted"/>
<dbReference type="PaxDb" id="8022-A0A060YYU1"/>
<dbReference type="EMBL" id="FR928608">
    <property type="protein sequence ID" value="CDQ97048.1"/>
    <property type="molecule type" value="Genomic_DNA"/>
</dbReference>
<reference evidence="2" key="2">
    <citation type="submission" date="2014-03" db="EMBL/GenBank/DDBJ databases">
        <authorList>
            <person name="Genoscope - CEA"/>
        </authorList>
    </citation>
    <scope>NUCLEOTIDE SEQUENCE</scope>
</reference>
<feature type="compositionally biased region" description="Low complexity" evidence="1">
    <location>
        <begin position="16"/>
        <end position="29"/>
    </location>
</feature>
<feature type="non-terminal residue" evidence="2">
    <location>
        <position position="1"/>
    </location>
</feature>
<dbReference type="AlphaFoldDB" id="A0A060YYU1"/>
<name>A0A060YYU1_ONCMY</name>
<sequence length="123" mass="13290">GSEGKAVEEKRREGSPLRSSSSKDSPGSSDRSKKQELPEPPKTPTTPTTPTTLKFTSFPPTPVTTDSVRTKCRELLLAALQTDGETDLTKMAAIISTFQSCISAFRKYSHPLTFSTFCCCVAA</sequence>
<feature type="compositionally biased region" description="Basic and acidic residues" evidence="1">
    <location>
        <begin position="1"/>
        <end position="15"/>
    </location>
</feature>
<feature type="compositionally biased region" description="Basic and acidic residues" evidence="1">
    <location>
        <begin position="30"/>
        <end position="39"/>
    </location>
</feature>
<accession>A0A060YYU1</accession>
<dbReference type="STRING" id="8022.A0A060YYU1"/>
<evidence type="ECO:0000313" key="2">
    <source>
        <dbReference type="EMBL" id="CDQ97048.1"/>
    </source>
</evidence>
<evidence type="ECO:0000256" key="1">
    <source>
        <dbReference type="SAM" id="MobiDB-lite"/>
    </source>
</evidence>
<feature type="region of interest" description="Disordered" evidence="1">
    <location>
        <begin position="1"/>
        <end position="66"/>
    </location>
</feature>